<dbReference type="PANTHER" id="PTHR43319">
    <property type="entry name" value="BETA-LACTAMASE-RELATED"/>
    <property type="match status" value="1"/>
</dbReference>
<organism evidence="2 3">
    <name type="scientific">Luteolibacter ambystomatis</name>
    <dbReference type="NCBI Taxonomy" id="2824561"/>
    <lineage>
        <taxon>Bacteria</taxon>
        <taxon>Pseudomonadati</taxon>
        <taxon>Verrucomicrobiota</taxon>
        <taxon>Verrucomicrobiia</taxon>
        <taxon>Verrucomicrobiales</taxon>
        <taxon>Verrucomicrobiaceae</taxon>
        <taxon>Luteolibacter</taxon>
    </lineage>
</organism>
<dbReference type="InterPro" id="IPR012338">
    <property type="entry name" value="Beta-lactam/transpept-like"/>
</dbReference>
<dbReference type="AlphaFoldDB" id="A0A975PFN0"/>
<name>A0A975PFN0_9BACT</name>
<gene>
    <name evidence="2" type="ORF">KBB96_03635</name>
</gene>
<keyword evidence="3" id="KW-1185">Reference proteome</keyword>
<dbReference type="PANTHER" id="PTHR43319:SF3">
    <property type="entry name" value="BETA-LACTAMASE-RELATED DOMAIN-CONTAINING PROTEIN"/>
    <property type="match status" value="1"/>
</dbReference>
<reference evidence="2" key="1">
    <citation type="submission" date="2021-04" db="EMBL/GenBank/DDBJ databases">
        <title>Luteolibacter sp. 32A isolated from the skin of an Anderson's salamander (Ambystoma andersonii).</title>
        <authorList>
            <person name="Spergser J."/>
            <person name="Busse H.-J."/>
        </authorList>
    </citation>
    <scope>NUCLEOTIDE SEQUENCE</scope>
    <source>
        <strain evidence="2">32A</strain>
    </source>
</reference>
<dbReference type="SUPFAM" id="SSF56601">
    <property type="entry name" value="beta-lactamase/transpeptidase-like"/>
    <property type="match status" value="1"/>
</dbReference>
<sequence length="377" mass="40913">MSVSPAQLGQVLSAFERNFRERNELGASVSVWWQGEEIFSAAQGHMDRTKSREWAESTLVPVYSATKGPASATLLMALEAKGMGPETLVREVWPAFPVAEATFAHLLSHQCGLAALDRRASVWDHTEVVAAVEVQEPAWRPGGGQGYHPRTFGALVEEPVRRLTGRTLGVHFREVLGEPLGLEFWIGLPESEHHRVATLYPGKADKSDLEEGFYSEFHKEGSLVRRAFSSPRGLHSVQEMNDPKAWSAGFPAMGGIGTAQALAKFYQAAIGAIESPLSPSVRAALAETRIQGDDRILMRETVFTCGCQKDPLDEAGNKKRRLYGTSAGAFGHPGAGGSHAFGDPETGLSFAYVMNQMELSVFPGPKSTEMIEGLFGE</sequence>
<dbReference type="EMBL" id="CP073100">
    <property type="protein sequence ID" value="QUE51985.1"/>
    <property type="molecule type" value="Genomic_DNA"/>
</dbReference>
<dbReference type="KEGG" id="lamb:KBB96_03635"/>
<evidence type="ECO:0000313" key="3">
    <source>
        <dbReference type="Proteomes" id="UP000676169"/>
    </source>
</evidence>
<evidence type="ECO:0000259" key="1">
    <source>
        <dbReference type="Pfam" id="PF00144"/>
    </source>
</evidence>
<dbReference type="Proteomes" id="UP000676169">
    <property type="component" value="Chromosome"/>
</dbReference>
<dbReference type="Gene3D" id="3.40.710.10">
    <property type="entry name" value="DD-peptidase/beta-lactamase superfamily"/>
    <property type="match status" value="1"/>
</dbReference>
<accession>A0A975PFN0</accession>
<dbReference type="InterPro" id="IPR001466">
    <property type="entry name" value="Beta-lactam-related"/>
</dbReference>
<dbReference type="Pfam" id="PF00144">
    <property type="entry name" value="Beta-lactamase"/>
    <property type="match status" value="1"/>
</dbReference>
<dbReference type="InterPro" id="IPR052907">
    <property type="entry name" value="Beta-lactamase/esterase"/>
</dbReference>
<dbReference type="RefSeq" id="WP_211632385.1">
    <property type="nucleotide sequence ID" value="NZ_CP073100.1"/>
</dbReference>
<proteinExistence type="predicted"/>
<feature type="domain" description="Beta-lactamase-related" evidence="1">
    <location>
        <begin position="15"/>
        <end position="358"/>
    </location>
</feature>
<protein>
    <submittedName>
        <fullName evidence="2">Beta-lactamase family protein</fullName>
    </submittedName>
</protein>
<evidence type="ECO:0000313" key="2">
    <source>
        <dbReference type="EMBL" id="QUE51985.1"/>
    </source>
</evidence>